<gene>
    <name evidence="1" type="ORF">M9458_018127</name>
</gene>
<dbReference type="EMBL" id="JAMKFB020000008">
    <property type="protein sequence ID" value="KAL0186457.1"/>
    <property type="molecule type" value="Genomic_DNA"/>
</dbReference>
<accession>A0ABD0QJP5</accession>
<organism evidence="1 2">
    <name type="scientific">Cirrhinus mrigala</name>
    <name type="common">Mrigala</name>
    <dbReference type="NCBI Taxonomy" id="683832"/>
    <lineage>
        <taxon>Eukaryota</taxon>
        <taxon>Metazoa</taxon>
        <taxon>Chordata</taxon>
        <taxon>Craniata</taxon>
        <taxon>Vertebrata</taxon>
        <taxon>Euteleostomi</taxon>
        <taxon>Actinopterygii</taxon>
        <taxon>Neopterygii</taxon>
        <taxon>Teleostei</taxon>
        <taxon>Ostariophysi</taxon>
        <taxon>Cypriniformes</taxon>
        <taxon>Cyprinidae</taxon>
        <taxon>Labeoninae</taxon>
        <taxon>Labeonini</taxon>
        <taxon>Cirrhinus</taxon>
    </lineage>
</organism>
<sequence>MKDLRESLTSNPSSFMQSLMQYGVTADDVLVPSVEREQKQLEDRDMVSLMHVLSRAADLPSTANHSQRDAKRLSQSFITIADSLISQDNVSKWNSIKE</sequence>
<name>A0ABD0QJP5_CIRMR</name>
<keyword evidence="2" id="KW-1185">Reference proteome</keyword>
<proteinExistence type="predicted"/>
<evidence type="ECO:0000313" key="2">
    <source>
        <dbReference type="Proteomes" id="UP001529510"/>
    </source>
</evidence>
<dbReference type="Proteomes" id="UP001529510">
    <property type="component" value="Unassembled WGS sequence"/>
</dbReference>
<reference evidence="1 2" key="1">
    <citation type="submission" date="2024-05" db="EMBL/GenBank/DDBJ databases">
        <title>Genome sequencing and assembly of Indian major carp, Cirrhinus mrigala (Hamilton, 1822).</title>
        <authorList>
            <person name="Mohindra V."/>
            <person name="Chowdhury L.M."/>
            <person name="Lal K."/>
            <person name="Jena J.K."/>
        </authorList>
    </citation>
    <scope>NUCLEOTIDE SEQUENCE [LARGE SCALE GENOMIC DNA]</scope>
    <source>
        <strain evidence="1">CM1030</strain>
        <tissue evidence="1">Blood</tissue>
    </source>
</reference>
<dbReference type="AlphaFoldDB" id="A0ABD0QJP5"/>
<protein>
    <submittedName>
        <fullName evidence="1">Uncharacterized protein</fullName>
    </submittedName>
</protein>
<evidence type="ECO:0000313" key="1">
    <source>
        <dbReference type="EMBL" id="KAL0186457.1"/>
    </source>
</evidence>
<feature type="non-terminal residue" evidence="1">
    <location>
        <position position="98"/>
    </location>
</feature>
<comment type="caution">
    <text evidence="1">The sequence shown here is derived from an EMBL/GenBank/DDBJ whole genome shotgun (WGS) entry which is preliminary data.</text>
</comment>